<reference evidence="1" key="1">
    <citation type="journal article" date="2020" name="bioRxiv">
        <title>Historical genomics reveals the evolutionary mechanisms behind multiple outbreaks of the host-specific coffee wilt pathogen Fusarium xylarioides.</title>
        <authorList>
            <person name="Peck D."/>
            <person name="Nowell R.W."/>
            <person name="Flood J."/>
            <person name="Ryan M.J."/>
            <person name="Barraclough T.G."/>
        </authorList>
    </citation>
    <scope>NUCLEOTIDE SEQUENCE</scope>
    <source>
        <strain evidence="1">IMI 127659i</strain>
    </source>
</reference>
<proteinExistence type="predicted"/>
<keyword evidence="2" id="KW-1185">Reference proteome</keyword>
<dbReference type="Proteomes" id="UP000750502">
    <property type="component" value="Unassembled WGS sequence"/>
</dbReference>
<reference evidence="1" key="2">
    <citation type="submission" date="2020-10" db="EMBL/GenBank/DDBJ databases">
        <authorList>
            <person name="Peck L.D."/>
            <person name="Nowell R.W."/>
            <person name="Flood J."/>
            <person name="Ryan M.J."/>
            <person name="Barraclough T.G."/>
        </authorList>
    </citation>
    <scope>NUCLEOTIDE SEQUENCE</scope>
    <source>
        <strain evidence="1">IMI 127659i</strain>
    </source>
</reference>
<dbReference type="EMBL" id="JADFTT010000058">
    <property type="protein sequence ID" value="KAG5770408.1"/>
    <property type="molecule type" value="Genomic_DNA"/>
</dbReference>
<dbReference type="AlphaFoldDB" id="A0A9P7I840"/>
<sequence length="177" mass="18419">MNRCWCWQCQHDGFAELGLPEIVAVVLDGCLAESFEERDLMMAVAVADIVVAALADGFADTELVVDEFEDVEDEDGLDVAAGEGIEQVALAGAELAGLGVLSAEFGESAVGSVDDKQVEHVAQDDMIEASVVGHVAVAAAADCKEDTQFADAAAEEQVYAAAKCSGLVLQPVSQQVS</sequence>
<protein>
    <submittedName>
        <fullName evidence="1">Uncharacterized protein</fullName>
    </submittedName>
</protein>
<name>A0A9P7I840_9HYPO</name>
<evidence type="ECO:0000313" key="1">
    <source>
        <dbReference type="EMBL" id="KAG5770408.1"/>
    </source>
</evidence>
<accession>A0A9P7I840</accession>
<gene>
    <name evidence="1" type="ORF">H9Q72_002722</name>
</gene>
<comment type="caution">
    <text evidence="1">The sequence shown here is derived from an EMBL/GenBank/DDBJ whole genome shotgun (WGS) entry which is preliminary data.</text>
</comment>
<evidence type="ECO:0000313" key="2">
    <source>
        <dbReference type="Proteomes" id="UP000750502"/>
    </source>
</evidence>
<organism evidence="1 2">
    <name type="scientific">Fusarium xylarioides</name>
    <dbReference type="NCBI Taxonomy" id="221167"/>
    <lineage>
        <taxon>Eukaryota</taxon>
        <taxon>Fungi</taxon>
        <taxon>Dikarya</taxon>
        <taxon>Ascomycota</taxon>
        <taxon>Pezizomycotina</taxon>
        <taxon>Sordariomycetes</taxon>
        <taxon>Hypocreomycetidae</taxon>
        <taxon>Hypocreales</taxon>
        <taxon>Nectriaceae</taxon>
        <taxon>Fusarium</taxon>
        <taxon>Fusarium fujikuroi species complex</taxon>
    </lineage>
</organism>